<dbReference type="GO" id="GO:0006357">
    <property type="term" value="P:regulation of transcription by RNA polymerase II"/>
    <property type="evidence" value="ECO:0007669"/>
    <property type="project" value="InterPro"/>
</dbReference>
<evidence type="ECO:0000256" key="4">
    <source>
        <dbReference type="ARBA" id="ARBA00023015"/>
    </source>
</evidence>
<evidence type="ECO:0000256" key="9">
    <source>
        <dbReference type="SAM" id="MobiDB-lite"/>
    </source>
</evidence>
<name>A0A9P7AYU0_9HELO</name>
<comment type="subunit">
    <text evidence="8">Component of the Mediator complex.</text>
</comment>
<keyword evidence="6 8" id="KW-0539">Nucleus</keyword>
<dbReference type="GO" id="GO:0070847">
    <property type="term" value="C:core mediator complex"/>
    <property type="evidence" value="ECO:0007669"/>
    <property type="project" value="TreeGrafter"/>
</dbReference>
<sequence length="649" mass="71596">MGSMPADFPISLQPWPSKNNDSASTLPTFFQRIYVERGGLRNITEESLRKEIADEEAAAAAGKDDGDVEEEPLKEEPDRLKELMTARADMLDHVHLAHHEALLALDAVSLLLTKDLPNQAITTTNPQIRDIVPMGSLGADKLSASRYTEAQKLDNKRVAKGWKIQSLNNAVDSILASATRLENEIAKETKYWEQILDVSDAGWSLCRLPNEKHTLGVRFGFAESAPAFKNRSLAAFRRNPDGTIYLDQGLASTEPHALRVRIRTLSEETGSSTLPLPLSDDAPIESIVLQARNTIFATELWQELNRESRLLGSYGVRSYDDTVMCPLTAHKKMVLDLVPLAESYLPTAQPDDNLAEGISLSLHLFLSAAHRRKHRSRTQIPPAISNQKQNAEPYSLLRPLITRMNHQSAITSTHRLFKPLCAALASAKVTPEATYDIETTPPPAALVNSISITEATILALTDRLESIVTFKVTEKTSVIVKLRTATQQVCNTTHTIILSPESPLNITCKAPRPLDQWSKVEEYVLYATSCALASSFSQPLGHEEAGTWEPTISADALRRIDADETAGRGMQLSFQADLNKGIAKLRVRWEHSSQSSYGADSSNGKRFGKGEGEYEWRSSGDEPRSADWEDGEGEVVRSLQEVVEGVGRS</sequence>
<comment type="subcellular location">
    <subcellularLocation>
        <location evidence="1 8">Nucleus</location>
    </subcellularLocation>
</comment>
<reference evidence="10" key="1">
    <citation type="submission" date="2019-07" db="EMBL/GenBank/DDBJ databases">
        <title>Hyphodiscus hymeniophilus genome sequencing and assembly.</title>
        <authorList>
            <person name="Kramer G."/>
            <person name="Nodwell J."/>
        </authorList>
    </citation>
    <scope>NUCLEOTIDE SEQUENCE</scope>
    <source>
        <strain evidence="10">ATCC 34498</strain>
    </source>
</reference>
<dbReference type="AlphaFoldDB" id="A0A9P7AYU0"/>
<accession>A0A9P7AYU0</accession>
<dbReference type="PANTHER" id="PTHR13114">
    <property type="entry name" value="MEDIATOR OF RNA POLYMERASE II TRANSCRIPTION SUBUNIT 17"/>
    <property type="match status" value="1"/>
</dbReference>
<evidence type="ECO:0000256" key="5">
    <source>
        <dbReference type="ARBA" id="ARBA00023163"/>
    </source>
</evidence>
<dbReference type="EMBL" id="VNKQ01000006">
    <property type="protein sequence ID" value="KAG0650340.1"/>
    <property type="molecule type" value="Genomic_DNA"/>
</dbReference>
<protein>
    <recommendedName>
        <fullName evidence="3 8">Mediator of RNA polymerase II transcription subunit 17</fullName>
    </recommendedName>
    <alternativeName>
        <fullName evidence="7 8">Mediator complex subunit 17</fullName>
    </alternativeName>
</protein>
<evidence type="ECO:0000256" key="2">
    <source>
        <dbReference type="ARBA" id="ARBA00005635"/>
    </source>
</evidence>
<dbReference type="OrthoDB" id="5319830at2759"/>
<dbReference type="Gene3D" id="6.10.250.2620">
    <property type="match status" value="1"/>
</dbReference>
<feature type="region of interest" description="Disordered" evidence="9">
    <location>
        <begin position="1"/>
        <end position="23"/>
    </location>
</feature>
<evidence type="ECO:0000256" key="1">
    <source>
        <dbReference type="ARBA" id="ARBA00004123"/>
    </source>
</evidence>
<evidence type="ECO:0000256" key="7">
    <source>
        <dbReference type="ARBA" id="ARBA00032014"/>
    </source>
</evidence>
<proteinExistence type="inferred from homology"/>
<gene>
    <name evidence="8" type="primary">MED17</name>
    <name evidence="10" type="ORF">D0Z07_3004</name>
</gene>
<keyword evidence="4 8" id="KW-0805">Transcription regulation</keyword>
<feature type="compositionally biased region" description="Polar residues" evidence="9">
    <location>
        <begin position="14"/>
        <end position="23"/>
    </location>
</feature>
<comment type="function">
    <text evidence="8">Component of the Mediator complex, a coactivator involved in the regulated transcription of nearly all RNA polymerase II-dependent genes. Mediator functions as a bridge to convey information from gene-specific regulatory proteins to the basal RNA polymerase II transcription machinery. Mediator is recruited to promoters by direct interactions with regulatory proteins and serves as a scaffold for the assembly of a functional preinitiation complex with RNA polymerase II and the general transcription factors.</text>
</comment>
<dbReference type="GO" id="GO:0003712">
    <property type="term" value="F:transcription coregulator activity"/>
    <property type="evidence" value="ECO:0007669"/>
    <property type="project" value="InterPro"/>
</dbReference>
<feature type="region of interest" description="Disordered" evidence="9">
    <location>
        <begin position="55"/>
        <end position="75"/>
    </location>
</feature>
<evidence type="ECO:0000256" key="6">
    <source>
        <dbReference type="ARBA" id="ARBA00023242"/>
    </source>
</evidence>
<comment type="similarity">
    <text evidence="2 8">Belongs to the Mediator complex subunit 17 family.</text>
</comment>
<dbReference type="Proteomes" id="UP000785200">
    <property type="component" value="Unassembled WGS sequence"/>
</dbReference>
<evidence type="ECO:0000256" key="3">
    <source>
        <dbReference type="ARBA" id="ARBA00019610"/>
    </source>
</evidence>
<feature type="compositionally biased region" description="Polar residues" evidence="9">
    <location>
        <begin position="593"/>
        <end position="604"/>
    </location>
</feature>
<feature type="compositionally biased region" description="Basic and acidic residues" evidence="9">
    <location>
        <begin position="608"/>
        <end position="627"/>
    </location>
</feature>
<evidence type="ECO:0000313" key="11">
    <source>
        <dbReference type="Proteomes" id="UP000785200"/>
    </source>
</evidence>
<feature type="region of interest" description="Disordered" evidence="9">
    <location>
        <begin position="593"/>
        <end position="635"/>
    </location>
</feature>
<dbReference type="PANTHER" id="PTHR13114:SF7">
    <property type="entry name" value="MEDIATOR OF RNA POLYMERASE II TRANSCRIPTION SUBUNIT 17"/>
    <property type="match status" value="1"/>
</dbReference>
<keyword evidence="11" id="KW-1185">Reference proteome</keyword>
<evidence type="ECO:0000313" key="10">
    <source>
        <dbReference type="EMBL" id="KAG0650340.1"/>
    </source>
</evidence>
<comment type="caution">
    <text evidence="10">The sequence shown here is derived from an EMBL/GenBank/DDBJ whole genome shotgun (WGS) entry which is preliminary data.</text>
</comment>
<dbReference type="InterPro" id="IPR019313">
    <property type="entry name" value="Mediator_Med17"/>
</dbReference>
<dbReference type="Pfam" id="PF10156">
    <property type="entry name" value="Med17"/>
    <property type="match status" value="1"/>
</dbReference>
<dbReference type="GO" id="GO:0016592">
    <property type="term" value="C:mediator complex"/>
    <property type="evidence" value="ECO:0007669"/>
    <property type="project" value="InterPro"/>
</dbReference>
<keyword evidence="8" id="KW-0010">Activator</keyword>
<keyword evidence="5 8" id="KW-0804">Transcription</keyword>
<evidence type="ECO:0000256" key="8">
    <source>
        <dbReference type="RuleBase" id="RU364140"/>
    </source>
</evidence>
<organism evidence="10 11">
    <name type="scientific">Hyphodiscus hymeniophilus</name>
    <dbReference type="NCBI Taxonomy" id="353542"/>
    <lineage>
        <taxon>Eukaryota</taxon>
        <taxon>Fungi</taxon>
        <taxon>Dikarya</taxon>
        <taxon>Ascomycota</taxon>
        <taxon>Pezizomycotina</taxon>
        <taxon>Leotiomycetes</taxon>
        <taxon>Helotiales</taxon>
        <taxon>Hyphodiscaceae</taxon>
        <taxon>Hyphodiscus</taxon>
    </lineage>
</organism>